<dbReference type="Proteomes" id="UP000002700">
    <property type="component" value="Chromosome II"/>
</dbReference>
<dbReference type="GO" id="GO:0008233">
    <property type="term" value="F:peptidase activity"/>
    <property type="evidence" value="ECO:0007669"/>
    <property type="project" value="UniProtKB-KW"/>
</dbReference>
<feature type="region of interest" description="Disordered" evidence="8">
    <location>
        <begin position="277"/>
        <end position="298"/>
    </location>
</feature>
<evidence type="ECO:0000256" key="8">
    <source>
        <dbReference type="SAM" id="MobiDB-lite"/>
    </source>
</evidence>
<feature type="compositionally biased region" description="Basic residues" evidence="8">
    <location>
        <begin position="151"/>
        <end position="168"/>
    </location>
</feature>
<reference evidence="9 10" key="1">
    <citation type="submission" date="2005-09" db="EMBL/GenBank/DDBJ databases">
        <authorList>
            <person name="Woods D.E."/>
            <person name="Nierman W.C."/>
        </authorList>
    </citation>
    <scope>NUCLEOTIDE SEQUENCE [LARGE SCALE GENOMIC DNA]</scope>
    <source>
        <strain evidence="9 10">1710b</strain>
    </source>
</reference>
<dbReference type="Gene3D" id="3.60.20.30">
    <property type="entry name" value="(Glycosyl)asparaginase"/>
    <property type="match status" value="1"/>
</dbReference>
<dbReference type="FunFam" id="3.60.20.30:FF:000001">
    <property type="entry name" value="Isoaspartyl peptidase/L-asparaginase"/>
    <property type="match status" value="1"/>
</dbReference>
<dbReference type="AlphaFoldDB" id="Q3JLR8"/>
<protein>
    <recommendedName>
        <fullName evidence="4">Isoaspartyl peptidase</fullName>
    </recommendedName>
</protein>
<proteinExistence type="predicted"/>
<feature type="binding site" evidence="6">
    <location>
        <begin position="601"/>
        <end position="604"/>
    </location>
    <ligand>
        <name>substrate</name>
    </ligand>
</feature>
<dbReference type="CDD" id="cd04701">
    <property type="entry name" value="Asparaginase_2"/>
    <property type="match status" value="1"/>
</dbReference>
<feature type="region of interest" description="Disordered" evidence="8">
    <location>
        <begin position="125"/>
        <end position="181"/>
    </location>
</feature>
<dbReference type="EMBL" id="CP000125">
    <property type="protein sequence ID" value="ABA52925.1"/>
    <property type="molecule type" value="Genomic_DNA"/>
</dbReference>
<dbReference type="KEGG" id="bpm:BURPS1710b_A0326"/>
<evidence type="ECO:0000313" key="10">
    <source>
        <dbReference type="Proteomes" id="UP000002700"/>
    </source>
</evidence>
<evidence type="ECO:0000256" key="6">
    <source>
        <dbReference type="PIRSR" id="PIRSR600246-2"/>
    </source>
</evidence>
<feature type="region of interest" description="Disordered" evidence="8">
    <location>
        <begin position="237"/>
        <end position="256"/>
    </location>
</feature>
<evidence type="ECO:0000256" key="4">
    <source>
        <dbReference type="ARBA" id="ARBA00069124"/>
    </source>
</evidence>
<feature type="region of interest" description="Disordered" evidence="8">
    <location>
        <begin position="204"/>
        <end position="228"/>
    </location>
</feature>
<feature type="compositionally biased region" description="Gly residues" evidence="8">
    <location>
        <begin position="515"/>
        <end position="532"/>
    </location>
</feature>
<dbReference type="PANTHER" id="PTHR10188:SF6">
    <property type="entry name" value="N(4)-(BETA-N-ACETYLGLUCOSAMINYL)-L-ASPARAGINASE"/>
    <property type="match status" value="1"/>
</dbReference>
<sequence>MKIYFFHFADCVNLLSSSSDATPPPHAQLTRHAACRRALDRRAHRRRAAVAHADPSAHGRVRARESVPRGDDAHRRARERGGRVDRDREPLRARARLRRLPGAARGARARLRGDARARRAAALCAGARGGRARRRADRRELRAGAREPRAHARAARSRERRGGRRFAARRTPDLHRRDGRERVSRRLDGARAVRLPRQRAIARAARRADRCRAAPVQRARRRSRRRDRVSALRVRHDRAHAARGRARRARARDHRRARFADRAVRRARAFRARGAPARGDLRGRGARARRGADRRGRASLAALGARGRRSDRIHAAVARGAGRMRRAAAPAAPFQENRPMTSPAIVAIHGGAGTILREAMTADAEAQYRAELAAILAAAQKVLAEGGSALDAVSVAVRMLEDCPLFNAGRGAVYTADGTHELDAAIMDGATLAAGAICCATRVRNPVLAARRVLEASEHVMFAGAGADAFAAAQGLELAPPGYFDTEPRRAQWLKARRAAGTMLDHDAAAFAFGRGGGDGSGNDGGNGGGPGARAACAPEPLDPDRKHGTVGAVARDLHGHLAAATSTGGITNKQPGRVGDTPIIGAGCYANDATCAVSATGTGEMFIRLATAYDVSAQIEYRGASLAGAAYDVVMNKLPSIAGRGGIIAVDARGNLAMPFNTEGMYRGYARVGEAPVTAIYREDAA</sequence>
<feature type="compositionally biased region" description="Basic and acidic residues" evidence="8">
    <location>
        <begin position="137"/>
        <end position="150"/>
    </location>
</feature>
<dbReference type="Pfam" id="PF01112">
    <property type="entry name" value="Asparaginase_2"/>
    <property type="match status" value="1"/>
</dbReference>
<feature type="compositionally biased region" description="Basic residues" evidence="8">
    <location>
        <begin position="218"/>
        <end position="228"/>
    </location>
</feature>
<gene>
    <name evidence="9" type="primary">ansA</name>
    <name evidence="9" type="ordered locus">BURPS1710b_A0326</name>
</gene>
<dbReference type="InterPro" id="IPR000246">
    <property type="entry name" value="Peptidase_T2"/>
</dbReference>
<evidence type="ECO:0000256" key="3">
    <source>
        <dbReference type="ARBA" id="ARBA00022813"/>
    </source>
</evidence>
<keyword evidence="2 9" id="KW-0378">Hydrolase</keyword>
<feature type="compositionally biased region" description="Basic and acidic residues" evidence="8">
    <location>
        <begin position="62"/>
        <end position="92"/>
    </location>
</feature>
<organism evidence="9 10">
    <name type="scientific">Burkholderia pseudomallei (strain 1710b)</name>
    <dbReference type="NCBI Taxonomy" id="320372"/>
    <lineage>
        <taxon>Bacteria</taxon>
        <taxon>Pseudomonadati</taxon>
        <taxon>Pseudomonadota</taxon>
        <taxon>Betaproteobacteria</taxon>
        <taxon>Burkholderiales</taxon>
        <taxon>Burkholderiaceae</taxon>
        <taxon>Burkholderia</taxon>
        <taxon>pseudomallei group</taxon>
    </lineage>
</organism>
<evidence type="ECO:0000256" key="5">
    <source>
        <dbReference type="PIRSR" id="PIRSR600246-1"/>
    </source>
</evidence>
<evidence type="ECO:0000313" key="9">
    <source>
        <dbReference type="EMBL" id="ABA52925.1"/>
    </source>
</evidence>
<dbReference type="PANTHER" id="PTHR10188">
    <property type="entry name" value="L-ASPARAGINASE"/>
    <property type="match status" value="1"/>
</dbReference>
<dbReference type="HOGENOM" id="CLU_400470_0_0_4"/>
<feature type="site" description="Cleavage; by autolysis" evidence="7">
    <location>
        <begin position="549"/>
        <end position="550"/>
    </location>
</feature>
<dbReference type="SUPFAM" id="SSF56235">
    <property type="entry name" value="N-terminal nucleophile aminohydrolases (Ntn hydrolases)"/>
    <property type="match status" value="1"/>
</dbReference>
<dbReference type="InterPro" id="IPR029055">
    <property type="entry name" value="Ntn_hydrolases_N"/>
</dbReference>
<feature type="compositionally biased region" description="Basic and acidic residues" evidence="8">
    <location>
        <begin position="170"/>
        <end position="181"/>
    </location>
</feature>
<evidence type="ECO:0000256" key="2">
    <source>
        <dbReference type="ARBA" id="ARBA00022801"/>
    </source>
</evidence>
<dbReference type="GO" id="GO:0006508">
    <property type="term" value="P:proteolysis"/>
    <property type="evidence" value="ECO:0007669"/>
    <property type="project" value="UniProtKB-KW"/>
</dbReference>
<evidence type="ECO:0000256" key="7">
    <source>
        <dbReference type="PIRSR" id="PIRSR600246-3"/>
    </source>
</evidence>
<accession>Q3JLR8</accession>
<feature type="binding site" evidence="6">
    <location>
        <begin position="578"/>
        <end position="581"/>
    </location>
    <ligand>
        <name>substrate</name>
    </ligand>
</feature>
<dbReference type="EnsemblBacteria" id="ABA52925">
    <property type="protein sequence ID" value="ABA52925"/>
    <property type="gene ID" value="BURPS1710b_A0326"/>
</dbReference>
<evidence type="ECO:0000256" key="1">
    <source>
        <dbReference type="ARBA" id="ARBA00022670"/>
    </source>
</evidence>
<feature type="region of interest" description="Disordered" evidence="8">
    <location>
        <begin position="515"/>
        <end position="548"/>
    </location>
</feature>
<keyword evidence="3" id="KW-0068">Autocatalytic cleavage</keyword>
<keyword evidence="1" id="KW-0645">Protease</keyword>
<dbReference type="GO" id="GO:0016811">
    <property type="term" value="F:hydrolase activity, acting on carbon-nitrogen (but not peptide) bonds, in linear amides"/>
    <property type="evidence" value="ECO:0007669"/>
    <property type="project" value="UniProtKB-ARBA"/>
</dbReference>
<name>Q3JLR8_BURP1</name>
<feature type="region of interest" description="Disordered" evidence="8">
    <location>
        <begin position="48"/>
        <end position="111"/>
    </location>
</feature>
<feature type="active site" description="Nucleophile" evidence="5">
    <location>
        <position position="550"/>
    </location>
</feature>